<organism evidence="2 3">
    <name type="scientific">Niastella populi</name>
    <dbReference type="NCBI Taxonomy" id="550983"/>
    <lineage>
        <taxon>Bacteria</taxon>
        <taxon>Pseudomonadati</taxon>
        <taxon>Bacteroidota</taxon>
        <taxon>Chitinophagia</taxon>
        <taxon>Chitinophagales</taxon>
        <taxon>Chitinophagaceae</taxon>
        <taxon>Niastella</taxon>
    </lineage>
</organism>
<dbReference type="AlphaFoldDB" id="A0A1V9G6I2"/>
<dbReference type="SUPFAM" id="SSF82153">
    <property type="entry name" value="FAS1 domain"/>
    <property type="match status" value="2"/>
</dbReference>
<dbReference type="PROSITE" id="PS50213">
    <property type="entry name" value="FAS1"/>
    <property type="match status" value="2"/>
</dbReference>
<dbReference type="RefSeq" id="WP_081162763.1">
    <property type="nucleotide sequence ID" value="NZ_LWBP01000056.1"/>
</dbReference>
<dbReference type="EMBL" id="LWBP01000056">
    <property type="protein sequence ID" value="OQP66162.1"/>
    <property type="molecule type" value="Genomic_DNA"/>
</dbReference>
<proteinExistence type="predicted"/>
<sequence length="567" mass="63572">MNNKDILQLLVCGLMIAALAIFGCKKVDYSPGTTSDVNITGYLEKYSDSFSLFKQILDRTETSDFLNAYGAYTCFAPTNSGVKTWLAKIGAASVEAADLNKLKDMVKFHLLTDTITTASFKDGKLPVPTMFGQFLVTGVSNEGGSSSYTINRQSLVTQSNIKVGNGYIHQLNRVLEPSTLTIAQQLEAKPEYTIFVEALKETGFYTLLNTVDPDTTKRWMTVMAESNTALADSGINNYAQLKDRYNNTGNAANTNDSLHMYVAYHILTGVKFLGDIINAPSHTTLEPQEVISIELINQNVVLNQVEFNGVTETGVTINRPVSDNAATNGVWHDAKAHFTVKYRKPTAVFWDVSTFPEILKLPAYYQKQSYTWRRQSEADEPFKEITWGWGSLASTNIFTYSYSTTSSLTRYAVNNDVNQLPLGLPARPTWWEMTTPAIIKGKYKVWMCYSRSKQSSSSNNLCQVSVNGDLMPRTMNFTDLRPKGSDAELEAIGWKQYTEVRAYNTDSNYAGRLVGTYEFKTTQRQTIRITNLTGTQNNNFLDMIHFIPIDDNQVWPKFKTDGTKTYQ</sequence>
<evidence type="ECO:0000313" key="3">
    <source>
        <dbReference type="Proteomes" id="UP000192276"/>
    </source>
</evidence>
<accession>A0A1V9G6I2</accession>
<feature type="domain" description="FAS1" evidence="1">
    <location>
        <begin position="179"/>
        <end position="338"/>
    </location>
</feature>
<keyword evidence="3" id="KW-1185">Reference proteome</keyword>
<dbReference type="PANTHER" id="PTHR10900:SF77">
    <property type="entry name" value="FI19380P1"/>
    <property type="match status" value="1"/>
</dbReference>
<dbReference type="PANTHER" id="PTHR10900">
    <property type="entry name" value="PERIOSTIN-RELATED"/>
    <property type="match status" value="1"/>
</dbReference>
<dbReference type="Proteomes" id="UP000192276">
    <property type="component" value="Unassembled WGS sequence"/>
</dbReference>
<feature type="domain" description="FAS1" evidence="1">
    <location>
        <begin position="37"/>
        <end position="175"/>
    </location>
</feature>
<dbReference type="Gene3D" id="2.30.180.10">
    <property type="entry name" value="FAS1 domain"/>
    <property type="match status" value="2"/>
</dbReference>
<dbReference type="InterPro" id="IPR050904">
    <property type="entry name" value="Adhesion/Biosynth-related"/>
</dbReference>
<dbReference type="PROSITE" id="PS51257">
    <property type="entry name" value="PROKAR_LIPOPROTEIN"/>
    <property type="match status" value="1"/>
</dbReference>
<dbReference type="SMART" id="SM00554">
    <property type="entry name" value="FAS1"/>
    <property type="match status" value="1"/>
</dbReference>
<dbReference type="OrthoDB" id="1119934at2"/>
<gene>
    <name evidence="2" type="ORF">A4R26_13800</name>
</gene>
<protein>
    <recommendedName>
        <fullName evidence="1">FAS1 domain-containing protein</fullName>
    </recommendedName>
</protein>
<dbReference type="InterPro" id="IPR000782">
    <property type="entry name" value="FAS1_domain"/>
</dbReference>
<evidence type="ECO:0000259" key="1">
    <source>
        <dbReference type="PROSITE" id="PS50213"/>
    </source>
</evidence>
<dbReference type="Pfam" id="PF02469">
    <property type="entry name" value="Fasciclin"/>
    <property type="match status" value="2"/>
</dbReference>
<name>A0A1V9G6I2_9BACT</name>
<comment type="caution">
    <text evidence="2">The sequence shown here is derived from an EMBL/GenBank/DDBJ whole genome shotgun (WGS) entry which is preliminary data.</text>
</comment>
<dbReference type="STRING" id="550983.A4R26_13800"/>
<evidence type="ECO:0000313" key="2">
    <source>
        <dbReference type="EMBL" id="OQP66162.1"/>
    </source>
</evidence>
<reference evidence="3" key="1">
    <citation type="submission" date="2016-04" db="EMBL/GenBank/DDBJ databases">
        <authorList>
            <person name="Chen L."/>
            <person name="Zhuang W."/>
            <person name="Wang G."/>
        </authorList>
    </citation>
    <scope>NUCLEOTIDE SEQUENCE [LARGE SCALE GENOMIC DNA]</scope>
    <source>
        <strain evidence="3">208</strain>
    </source>
</reference>
<dbReference type="InterPro" id="IPR036378">
    <property type="entry name" value="FAS1_dom_sf"/>
</dbReference>